<evidence type="ECO:0000259" key="2">
    <source>
        <dbReference type="Pfam" id="PF08327"/>
    </source>
</evidence>
<feature type="domain" description="Activator of Hsp90 ATPase homologue 1/2-like C-terminal" evidence="2">
    <location>
        <begin position="25"/>
        <end position="141"/>
    </location>
</feature>
<dbReference type="EMBL" id="VBUU01000002">
    <property type="protein sequence ID" value="TLG16336.1"/>
    <property type="molecule type" value="Genomic_DNA"/>
</dbReference>
<dbReference type="Proteomes" id="UP000308349">
    <property type="component" value="Unassembled WGS sequence"/>
</dbReference>
<reference evidence="5 6" key="1">
    <citation type="submission" date="2019-05" db="EMBL/GenBank/DDBJ databases">
        <title>Genomes sequences of two Nocardia cyriacigeorgica environmental isolates, type strains Nocardia asteroides ATCC 19247 and Nocardia cyriacigeorgica DSM 44484.</title>
        <authorList>
            <person name="Vautrin F."/>
            <person name="Bergeron E."/>
            <person name="Dubost A."/>
            <person name="Abrouk D."/>
            <person name="Rodriguez Nava V."/>
            <person name="Pujic P."/>
        </authorList>
    </citation>
    <scope>NUCLEOTIDE SEQUENCE [LARGE SCALE GENOMIC DNA]</scope>
    <source>
        <strain evidence="4 6">EML 1456</strain>
        <strain evidence="3 5">EML 446</strain>
    </source>
</reference>
<evidence type="ECO:0000313" key="5">
    <source>
        <dbReference type="Proteomes" id="UP000306378"/>
    </source>
</evidence>
<name>A0A5R8PJ30_9NOCA</name>
<dbReference type="InterPro" id="IPR013538">
    <property type="entry name" value="ASHA1/2-like_C"/>
</dbReference>
<dbReference type="Pfam" id="PF08327">
    <property type="entry name" value="AHSA1"/>
    <property type="match status" value="1"/>
</dbReference>
<dbReference type="AlphaFoldDB" id="A0A5R8PJ30"/>
<dbReference type="EMBL" id="VBUT01000003">
    <property type="protein sequence ID" value="TLF79514.1"/>
    <property type="molecule type" value="Genomic_DNA"/>
</dbReference>
<dbReference type="Gene3D" id="3.30.530.20">
    <property type="match status" value="1"/>
</dbReference>
<evidence type="ECO:0000256" key="1">
    <source>
        <dbReference type="ARBA" id="ARBA00006817"/>
    </source>
</evidence>
<accession>A0A5R8PJ30</accession>
<comment type="caution">
    <text evidence="4">The sequence shown here is derived from an EMBL/GenBank/DDBJ whole genome shotgun (WGS) entry which is preliminary data.</text>
</comment>
<protein>
    <submittedName>
        <fullName evidence="4">SRPBCC family protein</fullName>
    </submittedName>
</protein>
<proteinExistence type="inferred from homology"/>
<dbReference type="SUPFAM" id="SSF55961">
    <property type="entry name" value="Bet v1-like"/>
    <property type="match status" value="1"/>
</dbReference>
<organism evidence="4 6">
    <name type="scientific">Nocardia cyriacigeorgica</name>
    <dbReference type="NCBI Taxonomy" id="135487"/>
    <lineage>
        <taxon>Bacteria</taxon>
        <taxon>Bacillati</taxon>
        <taxon>Actinomycetota</taxon>
        <taxon>Actinomycetes</taxon>
        <taxon>Mycobacteriales</taxon>
        <taxon>Nocardiaceae</taxon>
        <taxon>Nocardia</taxon>
    </lineage>
</organism>
<gene>
    <name evidence="3" type="ORF">FEK34_09260</name>
    <name evidence="4" type="ORF">FEK35_03395</name>
</gene>
<evidence type="ECO:0000313" key="6">
    <source>
        <dbReference type="Proteomes" id="UP000308349"/>
    </source>
</evidence>
<sequence>MTPSPTGRLFPAPTGRDLVLTRTYRAPIEDVWASITESDRTARWFGPWQGDAGPGKTIKVQMAFEDEQPWMDMRIDTCEPPHRLGVSAEDEAGSWFLDVELTETDGTTELRFTHHLRSEDEVAQAPQVGPGWEFYLDMLGAARANTGHPDFDDYYPAMKAYYEQQIG</sequence>
<dbReference type="RefSeq" id="WP_138447393.1">
    <property type="nucleotide sequence ID" value="NZ_VBUT01000003.1"/>
</dbReference>
<dbReference type="Proteomes" id="UP000306378">
    <property type="component" value="Unassembled WGS sequence"/>
</dbReference>
<evidence type="ECO:0000313" key="3">
    <source>
        <dbReference type="EMBL" id="TLF79514.1"/>
    </source>
</evidence>
<evidence type="ECO:0000313" key="4">
    <source>
        <dbReference type="EMBL" id="TLG16336.1"/>
    </source>
</evidence>
<dbReference type="OrthoDB" id="8117292at2"/>
<comment type="similarity">
    <text evidence="1">Belongs to the AHA1 family.</text>
</comment>
<dbReference type="CDD" id="cd08899">
    <property type="entry name" value="SRPBCC_CalC_Aha1-like_6"/>
    <property type="match status" value="1"/>
</dbReference>
<dbReference type="InterPro" id="IPR023393">
    <property type="entry name" value="START-like_dom_sf"/>
</dbReference>